<reference evidence="1" key="1">
    <citation type="submission" date="2021-01" db="EMBL/GenBank/DDBJ databases">
        <title>Modified the classification status of verrucomicrobia.</title>
        <authorList>
            <person name="Feng X."/>
        </authorList>
    </citation>
    <scope>NUCLEOTIDE SEQUENCE</scope>
    <source>
        <strain evidence="1">KCTC 22041</strain>
    </source>
</reference>
<protein>
    <submittedName>
        <fullName evidence="1">Uncharacterized protein</fullName>
    </submittedName>
</protein>
<evidence type="ECO:0000313" key="1">
    <source>
        <dbReference type="EMBL" id="MBK1882502.1"/>
    </source>
</evidence>
<accession>A0A934VUG1</accession>
<dbReference type="Gene3D" id="3.40.50.2000">
    <property type="entry name" value="Glycogen Phosphorylase B"/>
    <property type="match status" value="1"/>
</dbReference>
<keyword evidence="2" id="KW-1185">Reference proteome</keyword>
<name>A0A934VUG1_9BACT</name>
<dbReference type="AlphaFoldDB" id="A0A934VUG1"/>
<gene>
    <name evidence="1" type="ORF">JIN85_08750</name>
</gene>
<organism evidence="1 2">
    <name type="scientific">Luteolibacter pohnpeiensis</name>
    <dbReference type="NCBI Taxonomy" id="454153"/>
    <lineage>
        <taxon>Bacteria</taxon>
        <taxon>Pseudomonadati</taxon>
        <taxon>Verrucomicrobiota</taxon>
        <taxon>Verrucomicrobiia</taxon>
        <taxon>Verrucomicrobiales</taxon>
        <taxon>Verrucomicrobiaceae</taxon>
        <taxon>Luteolibacter</taxon>
    </lineage>
</organism>
<proteinExistence type="predicted"/>
<dbReference type="RefSeq" id="WP_200269703.1">
    <property type="nucleotide sequence ID" value="NZ_JAENIJ010000011.1"/>
</dbReference>
<evidence type="ECO:0000313" key="2">
    <source>
        <dbReference type="Proteomes" id="UP000603141"/>
    </source>
</evidence>
<dbReference type="EMBL" id="JAENIJ010000011">
    <property type="protein sequence ID" value="MBK1882502.1"/>
    <property type="molecule type" value="Genomic_DNA"/>
</dbReference>
<dbReference type="Proteomes" id="UP000603141">
    <property type="component" value="Unassembled WGS sequence"/>
</dbReference>
<sequence>MSSNFGKSLEASFRRIRPFLAPSYRRAFGQMLKRGMKEHREGEPIVVCDFANPAIDSVGGRYYASMVLDLIEAGYFPVFTAHRPTLSSFVISRKKSLLLHHRMGVIRSLDELKQPYFLITDSCGPVPELAEKVVRVTYDHRLKQSESEIELPFFVHPQIGTKVALPHPYQVATPRSARIFFGGNTMEHRYDKDVLGDFYGLLTRREMLATASSAAGDTVYRPTDAETWLAADDFHPFVLFETQNVKIPQKRWIDALAKADFFLACPGVGMPLCHNLIEAIAGGAIPILQYAAYLPKPLQHGKNCISFSDVKSLESAIRSVLEMPGEQIIEMRQNVKDYYDEFMAPGQFSRRLFADGFPNRTLLINAYRVPR</sequence>
<comment type="caution">
    <text evidence="1">The sequence shown here is derived from an EMBL/GenBank/DDBJ whole genome shotgun (WGS) entry which is preliminary data.</text>
</comment>